<accession>A0A835I8N9</accession>
<keyword evidence="1" id="KW-0677">Repeat</keyword>
<feature type="region of interest" description="Disordered" evidence="3">
    <location>
        <begin position="26"/>
        <end position="48"/>
    </location>
</feature>
<feature type="repeat" description="PPR" evidence="2">
    <location>
        <begin position="206"/>
        <end position="240"/>
    </location>
</feature>
<dbReference type="InterPro" id="IPR046342">
    <property type="entry name" value="CBS_dom_sf"/>
</dbReference>
<name>A0A835I8N9_9MAGN</name>
<dbReference type="Pfam" id="PF13041">
    <property type="entry name" value="PPR_2"/>
    <property type="match status" value="2"/>
</dbReference>
<dbReference type="InterPro" id="IPR011990">
    <property type="entry name" value="TPR-like_helical_dom_sf"/>
</dbReference>
<evidence type="ECO:0000313" key="5">
    <source>
        <dbReference type="Proteomes" id="UP000631114"/>
    </source>
</evidence>
<evidence type="ECO:0008006" key="6">
    <source>
        <dbReference type="Google" id="ProtNLM"/>
    </source>
</evidence>
<evidence type="ECO:0000256" key="1">
    <source>
        <dbReference type="ARBA" id="ARBA00022737"/>
    </source>
</evidence>
<dbReference type="PROSITE" id="PS51375">
    <property type="entry name" value="PPR"/>
    <property type="match status" value="3"/>
</dbReference>
<dbReference type="Proteomes" id="UP000631114">
    <property type="component" value="Unassembled WGS sequence"/>
</dbReference>
<sequence>MQQIHALSPSQQTLTLSFKRPKTPYISNSGSSYSPLPRRVLKKTDNSTPPLSLKRLTSRIVQLTRRRQLRQIFEEIEVAKREYGKLNRIVMNAVMDACVHCGDVDLAIRIFQEMLKPESCGVDTISFGILLKGLGESRRIDEAFQLLESVEKGTAVGSPKLSPTLIYGLLNSLIEAGFTVFSAGDLRRAHGLLARYRSILHEDGPSILMYNLLIKGYIKDGSPQDAFAVRDEILRQGLKPDRLTYNTLVFACVKSRQMDAAMQLFAEMKVSRKSERPGFSDANDFISVQKLVIEMKSSENLIIDRIAYTAIVDALLICGSTKGALCIFGEILKLTGVHPYLRPKPHLYLSMMRTFALKGDYHMVKCFHARMWPDTSGTISPALQVEADELLMEAAINDGQVDVAREVLSNVNTKWEEISWTSRGSMAAVRVEALSGFSTMFSPYLLPQVILDGPIKNIMMPFDEAQPLHANMYLEKVVMRFFRDAVVPVIDDWGSCVGLVHREDCKQVLPFVFDSYFLYKCVRCLAWAS</sequence>
<dbReference type="AlphaFoldDB" id="A0A835I8N9"/>
<evidence type="ECO:0000256" key="3">
    <source>
        <dbReference type="SAM" id="MobiDB-lite"/>
    </source>
</evidence>
<dbReference type="Gene3D" id="1.25.40.10">
    <property type="entry name" value="Tetratricopeptide repeat domain"/>
    <property type="match status" value="3"/>
</dbReference>
<evidence type="ECO:0000256" key="2">
    <source>
        <dbReference type="PROSITE-ProRule" id="PRU00708"/>
    </source>
</evidence>
<proteinExistence type="predicted"/>
<dbReference type="SUPFAM" id="SSF54631">
    <property type="entry name" value="CBS-domain pair"/>
    <property type="match status" value="1"/>
</dbReference>
<reference evidence="4 5" key="1">
    <citation type="submission" date="2020-10" db="EMBL/GenBank/DDBJ databases">
        <title>The Coptis chinensis genome and diversification of protoberbering-type alkaloids.</title>
        <authorList>
            <person name="Wang B."/>
            <person name="Shu S."/>
            <person name="Song C."/>
            <person name="Liu Y."/>
        </authorList>
    </citation>
    <scope>NUCLEOTIDE SEQUENCE [LARGE SCALE GENOMIC DNA]</scope>
    <source>
        <strain evidence="4">HL-2020</strain>
        <tissue evidence="4">Leaf</tissue>
    </source>
</reference>
<dbReference type="OrthoDB" id="185373at2759"/>
<organism evidence="4 5">
    <name type="scientific">Coptis chinensis</name>
    <dbReference type="NCBI Taxonomy" id="261450"/>
    <lineage>
        <taxon>Eukaryota</taxon>
        <taxon>Viridiplantae</taxon>
        <taxon>Streptophyta</taxon>
        <taxon>Embryophyta</taxon>
        <taxon>Tracheophyta</taxon>
        <taxon>Spermatophyta</taxon>
        <taxon>Magnoliopsida</taxon>
        <taxon>Ranunculales</taxon>
        <taxon>Ranunculaceae</taxon>
        <taxon>Coptidoideae</taxon>
        <taxon>Coptis</taxon>
    </lineage>
</organism>
<feature type="repeat" description="PPR" evidence="2">
    <location>
        <begin position="241"/>
        <end position="275"/>
    </location>
</feature>
<gene>
    <name evidence="4" type="ORF">IFM89_018686</name>
</gene>
<comment type="caution">
    <text evidence="4">The sequence shown here is derived from an EMBL/GenBank/DDBJ whole genome shotgun (WGS) entry which is preliminary data.</text>
</comment>
<keyword evidence="5" id="KW-1185">Reference proteome</keyword>
<feature type="repeat" description="PPR" evidence="2">
    <location>
        <begin position="87"/>
        <end position="117"/>
    </location>
</feature>
<dbReference type="PANTHER" id="PTHR47581">
    <property type="entry name" value="OS09G0431600 PROTEIN"/>
    <property type="match status" value="1"/>
</dbReference>
<dbReference type="PANTHER" id="PTHR47581:SF2">
    <property type="entry name" value="OS09G0431600 PROTEIN"/>
    <property type="match status" value="1"/>
</dbReference>
<dbReference type="InterPro" id="IPR044781">
    <property type="entry name" value="At5g10690-like"/>
</dbReference>
<dbReference type="NCBIfam" id="TIGR00756">
    <property type="entry name" value="PPR"/>
    <property type="match status" value="3"/>
</dbReference>
<protein>
    <recommendedName>
        <fullName evidence="6">Pentatricopeptide repeat-containing protein</fullName>
    </recommendedName>
</protein>
<dbReference type="InterPro" id="IPR002885">
    <property type="entry name" value="PPR_rpt"/>
</dbReference>
<dbReference type="EMBL" id="JADFTS010000003">
    <property type="protein sequence ID" value="KAF9614450.1"/>
    <property type="molecule type" value="Genomic_DNA"/>
</dbReference>
<evidence type="ECO:0000313" key="4">
    <source>
        <dbReference type="EMBL" id="KAF9614450.1"/>
    </source>
</evidence>